<dbReference type="InterPro" id="IPR000866">
    <property type="entry name" value="AhpC/TSA"/>
</dbReference>
<dbReference type="GO" id="GO:0005737">
    <property type="term" value="C:cytoplasm"/>
    <property type="evidence" value="ECO:0007669"/>
    <property type="project" value="TreeGrafter"/>
</dbReference>
<keyword evidence="5" id="KW-0676">Redox-active center</keyword>
<dbReference type="AlphaFoldDB" id="A0A160VD31"/>
<name>A0A160VD31_9ZZZZ</name>
<evidence type="ECO:0000256" key="3">
    <source>
        <dbReference type="ARBA" id="ARBA00023002"/>
    </source>
</evidence>
<evidence type="ECO:0000313" key="7">
    <source>
        <dbReference type="EMBL" id="CUV08340.1"/>
    </source>
</evidence>
<dbReference type="PANTHER" id="PTHR42801">
    <property type="entry name" value="THIOREDOXIN-DEPENDENT PEROXIDE REDUCTASE"/>
    <property type="match status" value="1"/>
</dbReference>
<keyword evidence="3 7" id="KW-0560">Oxidoreductase</keyword>
<organism evidence="7">
    <name type="scientific">hydrothermal vent metagenome</name>
    <dbReference type="NCBI Taxonomy" id="652676"/>
    <lineage>
        <taxon>unclassified sequences</taxon>
        <taxon>metagenomes</taxon>
        <taxon>ecological metagenomes</taxon>
    </lineage>
</organism>
<dbReference type="EMBL" id="FAXC01000045">
    <property type="protein sequence ID" value="CUV08340.1"/>
    <property type="molecule type" value="Genomic_DNA"/>
</dbReference>
<dbReference type="PANTHER" id="PTHR42801:SF4">
    <property type="entry name" value="AHPC_TSA FAMILY PROTEIN"/>
    <property type="match status" value="1"/>
</dbReference>
<evidence type="ECO:0000256" key="2">
    <source>
        <dbReference type="ARBA" id="ARBA00022862"/>
    </source>
</evidence>
<dbReference type="SUPFAM" id="SSF52833">
    <property type="entry name" value="Thioredoxin-like"/>
    <property type="match status" value="1"/>
</dbReference>
<proteinExistence type="predicted"/>
<evidence type="ECO:0000256" key="4">
    <source>
        <dbReference type="ARBA" id="ARBA00023157"/>
    </source>
</evidence>
<dbReference type="GO" id="GO:0045454">
    <property type="term" value="P:cell redox homeostasis"/>
    <property type="evidence" value="ECO:0007669"/>
    <property type="project" value="TreeGrafter"/>
</dbReference>
<protein>
    <submittedName>
        <fullName evidence="7">Thiol peroxidase, Bcp-type</fullName>
        <ecNumber evidence="7">1.11.1.15</ecNumber>
    </submittedName>
</protein>
<keyword evidence="1 7" id="KW-0575">Peroxidase</keyword>
<dbReference type="GO" id="GO:0008379">
    <property type="term" value="F:thioredoxin peroxidase activity"/>
    <property type="evidence" value="ECO:0007669"/>
    <property type="project" value="TreeGrafter"/>
</dbReference>
<evidence type="ECO:0000256" key="1">
    <source>
        <dbReference type="ARBA" id="ARBA00022559"/>
    </source>
</evidence>
<reference evidence="7" key="1">
    <citation type="submission" date="2015-10" db="EMBL/GenBank/DDBJ databases">
        <authorList>
            <person name="Gilbert D.G."/>
        </authorList>
    </citation>
    <scope>NUCLEOTIDE SEQUENCE</scope>
</reference>
<accession>A0A160VD31</accession>
<dbReference type="EC" id="1.11.1.15" evidence="7"/>
<dbReference type="InterPro" id="IPR036249">
    <property type="entry name" value="Thioredoxin-like_sf"/>
</dbReference>
<keyword evidence="2" id="KW-0049">Antioxidant</keyword>
<dbReference type="InterPro" id="IPR050924">
    <property type="entry name" value="Peroxiredoxin_BCP/PrxQ"/>
</dbReference>
<dbReference type="Pfam" id="PF00578">
    <property type="entry name" value="AhpC-TSA"/>
    <property type="match status" value="1"/>
</dbReference>
<evidence type="ECO:0000256" key="5">
    <source>
        <dbReference type="ARBA" id="ARBA00023284"/>
    </source>
</evidence>
<dbReference type="Gene3D" id="3.40.30.10">
    <property type="entry name" value="Glutaredoxin"/>
    <property type="match status" value="1"/>
</dbReference>
<gene>
    <name evidence="7" type="ORF">MGWOODY_Mmi2133</name>
</gene>
<sequence length="43" mass="4585">MLEVGSKAPGFTLPDQDGNEVSLSDFSGKKVVLWFFPKASTPG</sequence>
<keyword evidence="4" id="KW-1015">Disulfide bond</keyword>
<feature type="domain" description="Alkyl hydroperoxide reductase subunit C/ Thiol specific antioxidant" evidence="6">
    <location>
        <begin position="4"/>
        <end position="43"/>
    </location>
</feature>
<dbReference type="GO" id="GO:0034599">
    <property type="term" value="P:cellular response to oxidative stress"/>
    <property type="evidence" value="ECO:0007669"/>
    <property type="project" value="TreeGrafter"/>
</dbReference>
<evidence type="ECO:0000259" key="6">
    <source>
        <dbReference type="Pfam" id="PF00578"/>
    </source>
</evidence>